<sequence>MKIQLFQIEIIEGEVEQNESRIKALFEEKLEEDTEIVVIPEMWNSGYDLQHLEEKADIDLTRSLPFIESLATKHRVDIIAGSVSNKRDDNIYNTAFAVSKTGELLYQKDKIHLVPMLDEHQYLTAGDEVPEVFEINGIKASQIICYDLRFPELTRYPASQGAKIIFYVAQWTTKNVNHWRTLLKARAIENGVYVIACNSVGDVNNKKHVGNTYAGHSIVIDPNGNIVEKAGNQEESITAEIDIQKVAEQQQNIPIFKNLRPDIYKYAENKLGRR</sequence>
<dbReference type="Gene3D" id="3.60.110.10">
    <property type="entry name" value="Carbon-nitrogen hydrolase"/>
    <property type="match status" value="1"/>
</dbReference>
<comment type="similarity">
    <text evidence="1">Belongs to the carbon-nitrogen hydrolase superfamily. NIT1/NIT2 family.</text>
</comment>
<name>A0A0H4KIS4_9BACI</name>
<protein>
    <submittedName>
        <fullName evidence="3">Hydrolase</fullName>
    </submittedName>
</protein>
<dbReference type="PANTHER" id="PTHR23088">
    <property type="entry name" value="NITRILASE-RELATED"/>
    <property type="match status" value="1"/>
</dbReference>
<dbReference type="SUPFAM" id="SSF56317">
    <property type="entry name" value="Carbon-nitrogen hydrolase"/>
    <property type="match status" value="1"/>
</dbReference>
<dbReference type="PATRIC" id="fig|135735.6.peg.1790"/>
<keyword evidence="3" id="KW-0378">Hydrolase</keyword>
<organism evidence="3 4">
    <name type="scientific">Priestia filamentosa</name>
    <dbReference type="NCBI Taxonomy" id="1402861"/>
    <lineage>
        <taxon>Bacteria</taxon>
        <taxon>Bacillati</taxon>
        <taxon>Bacillota</taxon>
        <taxon>Bacilli</taxon>
        <taxon>Bacillales</taxon>
        <taxon>Bacillaceae</taxon>
        <taxon>Priestia</taxon>
    </lineage>
</organism>
<evidence type="ECO:0000313" key="3">
    <source>
        <dbReference type="EMBL" id="AKO92164.1"/>
    </source>
</evidence>
<dbReference type="CDD" id="cd07583">
    <property type="entry name" value="nitrilase_5"/>
    <property type="match status" value="1"/>
</dbReference>
<dbReference type="KEGG" id="beo:BEH_08680"/>
<gene>
    <name evidence="3" type="ORF">BEH_08680</name>
</gene>
<feature type="domain" description="CN hydrolase" evidence="2">
    <location>
        <begin position="1"/>
        <end position="243"/>
    </location>
</feature>
<dbReference type="AlphaFoldDB" id="A0A0H4KIS4"/>
<evidence type="ECO:0000259" key="2">
    <source>
        <dbReference type="PROSITE" id="PS50263"/>
    </source>
</evidence>
<reference evidence="3 4" key="1">
    <citation type="journal article" date="2015" name="PLoS ONE">
        <title>Genome Sequence of Bacillus endophyticus and Analysis of Its Companion Mechanism in the Ketogulonigenium vulgare-Bacillus Strain Consortium.</title>
        <authorList>
            <person name="Jia N."/>
            <person name="Du J."/>
            <person name="Ding M.Z."/>
            <person name="Gao F."/>
            <person name="Yuan Y.J."/>
        </authorList>
    </citation>
    <scope>NUCLEOTIDE SEQUENCE [LARGE SCALE GENOMIC DNA]</scope>
    <source>
        <strain evidence="3 4">Hbe603</strain>
    </source>
</reference>
<dbReference type="RefSeq" id="WP_040058012.1">
    <property type="nucleotide sequence ID" value="NZ_CP011974.1"/>
</dbReference>
<proteinExistence type="inferred from homology"/>
<dbReference type="InterPro" id="IPR003010">
    <property type="entry name" value="C-N_Hydrolase"/>
</dbReference>
<dbReference type="Proteomes" id="UP000036202">
    <property type="component" value="Chromosome"/>
</dbReference>
<dbReference type="InterPro" id="IPR036526">
    <property type="entry name" value="C-N_Hydrolase_sf"/>
</dbReference>
<dbReference type="GO" id="GO:0016787">
    <property type="term" value="F:hydrolase activity"/>
    <property type="evidence" value="ECO:0007669"/>
    <property type="project" value="UniProtKB-KW"/>
</dbReference>
<evidence type="ECO:0000256" key="1">
    <source>
        <dbReference type="ARBA" id="ARBA00010613"/>
    </source>
</evidence>
<dbReference type="PROSITE" id="PS50263">
    <property type="entry name" value="CN_HYDROLASE"/>
    <property type="match status" value="1"/>
</dbReference>
<dbReference type="OrthoDB" id="9811121at2"/>
<reference evidence="4" key="2">
    <citation type="submission" date="2015-06" db="EMBL/GenBank/DDBJ databases">
        <title>Genome Sequence of Bacillus endophyticus and Analysis of its Companion Mechanism in the Ketogulonigenium vulgare-Bacillus strain Consortium.</title>
        <authorList>
            <person name="Jia N."/>
            <person name="Du J."/>
            <person name="Ding M.-Z."/>
            <person name="Gao F."/>
            <person name="Yuan Y.-J."/>
        </authorList>
    </citation>
    <scope>NUCLEOTIDE SEQUENCE [LARGE SCALE GENOMIC DNA]</scope>
    <source>
        <strain evidence="4">Hbe603</strain>
    </source>
</reference>
<dbReference type="PANTHER" id="PTHR23088:SF27">
    <property type="entry name" value="DEAMINATED GLUTATHIONE AMIDASE"/>
    <property type="match status" value="1"/>
</dbReference>
<keyword evidence="4" id="KW-1185">Reference proteome</keyword>
<dbReference type="Pfam" id="PF00795">
    <property type="entry name" value="CN_hydrolase"/>
    <property type="match status" value="1"/>
</dbReference>
<accession>A0A0H4KIS4</accession>
<evidence type="ECO:0000313" key="4">
    <source>
        <dbReference type="Proteomes" id="UP000036202"/>
    </source>
</evidence>
<dbReference type="EMBL" id="CP011974">
    <property type="protein sequence ID" value="AKO92164.1"/>
    <property type="molecule type" value="Genomic_DNA"/>
</dbReference>